<accession>A0A4D9E4A4</accession>
<evidence type="ECO:0000313" key="2">
    <source>
        <dbReference type="Proteomes" id="UP000297703"/>
    </source>
</evidence>
<dbReference type="AlphaFoldDB" id="A0A4D9E4A4"/>
<organism evidence="1 2">
    <name type="scientific">Platysternon megacephalum</name>
    <name type="common">big-headed turtle</name>
    <dbReference type="NCBI Taxonomy" id="55544"/>
    <lineage>
        <taxon>Eukaryota</taxon>
        <taxon>Metazoa</taxon>
        <taxon>Chordata</taxon>
        <taxon>Craniata</taxon>
        <taxon>Vertebrata</taxon>
        <taxon>Euteleostomi</taxon>
        <taxon>Archelosauria</taxon>
        <taxon>Testudinata</taxon>
        <taxon>Testudines</taxon>
        <taxon>Cryptodira</taxon>
        <taxon>Durocryptodira</taxon>
        <taxon>Testudinoidea</taxon>
        <taxon>Platysternidae</taxon>
        <taxon>Platysternon</taxon>
    </lineage>
</organism>
<sequence>MDSFKAYVGWGLFSIVASSAEAVMGVNKIKAWNQPPHKLSVMLLAQVLCVGGLVPEGAASNASAYLAGHKYICALYPTLRNPLSQGKLELDSVSLHYPVSVMSTTFENNLRNEQPLRPN</sequence>
<comment type="caution">
    <text evidence="1">The sequence shown here is derived from an EMBL/GenBank/DDBJ whole genome shotgun (WGS) entry which is preliminary data.</text>
</comment>
<dbReference type="EMBL" id="QXTE01000109">
    <property type="protein sequence ID" value="TFK05721.1"/>
    <property type="molecule type" value="Genomic_DNA"/>
</dbReference>
<proteinExistence type="predicted"/>
<gene>
    <name evidence="1" type="ORF">DR999_PMT11672</name>
</gene>
<reference evidence="1 2" key="2">
    <citation type="submission" date="2019-04" db="EMBL/GenBank/DDBJ databases">
        <title>The genome sequence of big-headed turtle.</title>
        <authorList>
            <person name="Gong S."/>
        </authorList>
    </citation>
    <scope>NUCLEOTIDE SEQUENCE [LARGE SCALE GENOMIC DNA]</scope>
    <source>
        <strain evidence="1">DO16091913</strain>
        <tissue evidence="1">Muscle</tissue>
    </source>
</reference>
<protein>
    <submittedName>
        <fullName evidence="1">Mediator of RNA polymerase II transcription subunit 13-like protein</fullName>
    </submittedName>
</protein>
<dbReference type="Proteomes" id="UP000297703">
    <property type="component" value="Unassembled WGS sequence"/>
</dbReference>
<reference evidence="1 2" key="1">
    <citation type="submission" date="2019-04" db="EMBL/GenBank/DDBJ databases">
        <title>Draft genome of the big-headed turtle Platysternon megacephalum.</title>
        <authorList>
            <person name="Gong S."/>
        </authorList>
    </citation>
    <scope>NUCLEOTIDE SEQUENCE [LARGE SCALE GENOMIC DNA]</scope>
    <source>
        <strain evidence="1">DO16091913</strain>
        <tissue evidence="1">Muscle</tissue>
    </source>
</reference>
<keyword evidence="2" id="KW-1185">Reference proteome</keyword>
<name>A0A4D9E4A4_9SAUR</name>
<evidence type="ECO:0000313" key="1">
    <source>
        <dbReference type="EMBL" id="TFK05721.1"/>
    </source>
</evidence>